<reference evidence="6 7" key="1">
    <citation type="submission" date="2016-08" db="EMBL/GenBank/DDBJ databases">
        <title>Analysis of Carbohydrate Active Enzymes in Thermogemmatispora T81 Reveals Carbohydrate Degradation Ability.</title>
        <authorList>
            <person name="Tomazini A."/>
            <person name="Lal S."/>
            <person name="Stott M."/>
            <person name="Henrissat B."/>
            <person name="Polikarpov I."/>
            <person name="Sparling R."/>
            <person name="Levin D.B."/>
        </authorList>
    </citation>
    <scope>NUCLEOTIDE SEQUENCE [LARGE SCALE GENOMIC DNA]</scope>
    <source>
        <strain evidence="6 7">T81</strain>
    </source>
</reference>
<dbReference type="GO" id="GO:0000976">
    <property type="term" value="F:transcription cis-regulatory region binding"/>
    <property type="evidence" value="ECO:0007669"/>
    <property type="project" value="TreeGrafter"/>
</dbReference>
<dbReference type="PROSITE" id="PS50931">
    <property type="entry name" value="HTH_LYSR"/>
    <property type="match status" value="1"/>
</dbReference>
<dbReference type="Gene3D" id="1.10.10.10">
    <property type="entry name" value="Winged helix-like DNA-binding domain superfamily/Winged helix DNA-binding domain"/>
    <property type="match status" value="1"/>
</dbReference>
<dbReference type="SUPFAM" id="SSF46785">
    <property type="entry name" value="Winged helix' DNA-binding domain"/>
    <property type="match status" value="1"/>
</dbReference>
<dbReference type="SUPFAM" id="SSF53850">
    <property type="entry name" value="Periplasmic binding protein-like II"/>
    <property type="match status" value="1"/>
</dbReference>
<evidence type="ECO:0000256" key="4">
    <source>
        <dbReference type="ARBA" id="ARBA00023163"/>
    </source>
</evidence>
<organism evidence="6 7">
    <name type="scientific">Thermogemmatispora tikiterensis</name>
    <dbReference type="NCBI Taxonomy" id="1825093"/>
    <lineage>
        <taxon>Bacteria</taxon>
        <taxon>Bacillati</taxon>
        <taxon>Chloroflexota</taxon>
        <taxon>Ktedonobacteria</taxon>
        <taxon>Thermogemmatisporales</taxon>
        <taxon>Thermogemmatisporaceae</taxon>
        <taxon>Thermogemmatispora</taxon>
    </lineage>
</organism>
<dbReference type="GO" id="GO:0003700">
    <property type="term" value="F:DNA-binding transcription factor activity"/>
    <property type="evidence" value="ECO:0007669"/>
    <property type="project" value="InterPro"/>
</dbReference>
<evidence type="ECO:0000259" key="5">
    <source>
        <dbReference type="PROSITE" id="PS50931"/>
    </source>
</evidence>
<sequence length="295" mass="33696">MVDLEWYRSFIAVYRAGTVSGAARSLLLTQPAVTQHLAALEAAVGEPLFLRAPRRMIPTARGKELYNQVVQAIETLEQVSQNLGTGQEHPPLLRCGAPREYFQEQMLKRLHSLPYRLWLQFGETADLVNDLEHGRLEAVVATQQLASRDLEFVHVDEEYFVLVGPATLAVPEELQEAAARGERGPLEEWLAGQRWVGYGPELPIIRRFWLHCFERRPPFQAALVLPDLHAIRLAIEQGYGISVLPDYLCRGLLEEGRLRLLWEPPQPVTNELWLAYRRIDRNDARIRALKRVLLS</sequence>
<proteinExistence type="inferred from homology"/>
<dbReference type="EMBL" id="MCIF01000002">
    <property type="protein sequence ID" value="RAQ98367.1"/>
    <property type="molecule type" value="Genomic_DNA"/>
</dbReference>
<feature type="domain" description="HTH lysR-type" evidence="5">
    <location>
        <begin position="2"/>
        <end position="59"/>
    </location>
</feature>
<keyword evidence="4" id="KW-0804">Transcription</keyword>
<evidence type="ECO:0000256" key="2">
    <source>
        <dbReference type="ARBA" id="ARBA00023015"/>
    </source>
</evidence>
<dbReference type="PANTHER" id="PTHR30126">
    <property type="entry name" value="HTH-TYPE TRANSCRIPTIONAL REGULATOR"/>
    <property type="match status" value="1"/>
</dbReference>
<dbReference type="AlphaFoldDB" id="A0A328VLL0"/>
<comment type="caution">
    <text evidence="6">The sequence shown here is derived from an EMBL/GenBank/DDBJ whole genome shotgun (WGS) entry which is preliminary data.</text>
</comment>
<dbReference type="Pfam" id="PF00126">
    <property type="entry name" value="HTH_1"/>
    <property type="match status" value="1"/>
</dbReference>
<comment type="similarity">
    <text evidence="1">Belongs to the LysR transcriptional regulatory family.</text>
</comment>
<dbReference type="Gene3D" id="3.40.190.10">
    <property type="entry name" value="Periplasmic binding protein-like II"/>
    <property type="match status" value="2"/>
</dbReference>
<dbReference type="CDD" id="cd05466">
    <property type="entry name" value="PBP2_LTTR_substrate"/>
    <property type="match status" value="1"/>
</dbReference>
<accession>A0A328VLL0</accession>
<dbReference type="PANTHER" id="PTHR30126:SF39">
    <property type="entry name" value="HTH-TYPE TRANSCRIPTIONAL REGULATOR CYSL"/>
    <property type="match status" value="1"/>
</dbReference>
<dbReference type="PRINTS" id="PR00039">
    <property type="entry name" value="HTHLYSR"/>
</dbReference>
<dbReference type="InterPro" id="IPR036388">
    <property type="entry name" value="WH-like_DNA-bd_sf"/>
</dbReference>
<dbReference type="InterPro" id="IPR005119">
    <property type="entry name" value="LysR_subst-bd"/>
</dbReference>
<dbReference type="InterPro" id="IPR000847">
    <property type="entry name" value="LysR_HTH_N"/>
</dbReference>
<protein>
    <recommendedName>
        <fullName evidence="5">HTH lysR-type domain-containing protein</fullName>
    </recommendedName>
</protein>
<evidence type="ECO:0000256" key="1">
    <source>
        <dbReference type="ARBA" id="ARBA00009437"/>
    </source>
</evidence>
<dbReference type="OrthoDB" id="9803735at2"/>
<dbReference type="Proteomes" id="UP000248706">
    <property type="component" value="Unassembled WGS sequence"/>
</dbReference>
<keyword evidence="2" id="KW-0805">Transcription regulation</keyword>
<keyword evidence="7" id="KW-1185">Reference proteome</keyword>
<keyword evidence="3" id="KW-0238">DNA-binding</keyword>
<dbReference type="Pfam" id="PF03466">
    <property type="entry name" value="LysR_substrate"/>
    <property type="match status" value="1"/>
</dbReference>
<dbReference type="InterPro" id="IPR036390">
    <property type="entry name" value="WH_DNA-bd_sf"/>
</dbReference>
<evidence type="ECO:0000313" key="6">
    <source>
        <dbReference type="EMBL" id="RAQ98367.1"/>
    </source>
</evidence>
<evidence type="ECO:0000313" key="7">
    <source>
        <dbReference type="Proteomes" id="UP000248706"/>
    </source>
</evidence>
<gene>
    <name evidence="6" type="ORF">A4R35_22695</name>
</gene>
<evidence type="ECO:0000256" key="3">
    <source>
        <dbReference type="ARBA" id="ARBA00023125"/>
    </source>
</evidence>
<dbReference type="RefSeq" id="WP_112433600.1">
    <property type="nucleotide sequence ID" value="NZ_MCIF01000002.1"/>
</dbReference>
<name>A0A328VLL0_9CHLR</name>